<keyword evidence="6 7" id="KW-0067">ATP-binding</keyword>
<dbReference type="InterPro" id="IPR008271">
    <property type="entry name" value="Ser/Thr_kinase_AS"/>
</dbReference>
<dbReference type="Gene3D" id="1.10.510.10">
    <property type="entry name" value="Transferase(Phosphotransferase) domain 1"/>
    <property type="match status" value="1"/>
</dbReference>
<keyword evidence="11" id="KW-1185">Reference proteome</keyword>
<feature type="compositionally biased region" description="Low complexity" evidence="8">
    <location>
        <begin position="335"/>
        <end position="344"/>
    </location>
</feature>
<reference evidence="10" key="1">
    <citation type="submission" date="2021-04" db="EMBL/GenBank/DDBJ databases">
        <authorList>
            <person name="Hartkoorn R.C."/>
            <person name="Beaudoing E."/>
            <person name="Hot D."/>
        </authorList>
    </citation>
    <scope>NUCLEOTIDE SEQUENCE</scope>
    <source>
        <strain evidence="10">NRRL B-16292</strain>
    </source>
</reference>
<dbReference type="EC" id="2.7.11.1" evidence="1"/>
<dbReference type="PROSITE" id="PS00108">
    <property type="entry name" value="PROTEIN_KINASE_ST"/>
    <property type="match status" value="1"/>
</dbReference>
<dbReference type="Proteomes" id="UP001059617">
    <property type="component" value="Chromosome"/>
</dbReference>
<proteinExistence type="predicted"/>
<feature type="region of interest" description="Disordered" evidence="8">
    <location>
        <begin position="379"/>
        <end position="441"/>
    </location>
</feature>
<protein>
    <recommendedName>
        <fullName evidence="1">non-specific serine/threonine protein kinase</fullName>
        <ecNumber evidence="1">2.7.11.1</ecNumber>
    </recommendedName>
</protein>
<evidence type="ECO:0000259" key="9">
    <source>
        <dbReference type="PROSITE" id="PS50011"/>
    </source>
</evidence>
<dbReference type="Pfam" id="PF00069">
    <property type="entry name" value="Pkinase"/>
    <property type="match status" value="1"/>
</dbReference>
<feature type="compositionally biased region" description="Low complexity" evidence="8">
    <location>
        <begin position="423"/>
        <end position="435"/>
    </location>
</feature>
<dbReference type="GO" id="GO:0004674">
    <property type="term" value="F:protein serine/threonine kinase activity"/>
    <property type="evidence" value="ECO:0007669"/>
    <property type="project" value="UniProtKB-KW"/>
</dbReference>
<feature type="compositionally biased region" description="Low complexity" evidence="8">
    <location>
        <begin position="387"/>
        <end position="403"/>
    </location>
</feature>
<evidence type="ECO:0000256" key="6">
    <source>
        <dbReference type="ARBA" id="ARBA00022840"/>
    </source>
</evidence>
<evidence type="ECO:0000313" key="10">
    <source>
        <dbReference type="EMBL" id="UWP86473.1"/>
    </source>
</evidence>
<name>A0ABY5WCN4_9ACTN</name>
<feature type="compositionally biased region" description="Polar residues" evidence="8">
    <location>
        <begin position="413"/>
        <end position="422"/>
    </location>
</feature>
<evidence type="ECO:0000256" key="3">
    <source>
        <dbReference type="ARBA" id="ARBA00022679"/>
    </source>
</evidence>
<gene>
    <name evidence="10" type="ORF">Dfulv_20410</name>
</gene>
<dbReference type="SMART" id="SM00220">
    <property type="entry name" value="S_TKc"/>
    <property type="match status" value="1"/>
</dbReference>
<evidence type="ECO:0000256" key="4">
    <source>
        <dbReference type="ARBA" id="ARBA00022741"/>
    </source>
</evidence>
<dbReference type="RefSeq" id="WP_259865680.1">
    <property type="nucleotide sequence ID" value="NZ_CP073720.1"/>
</dbReference>
<evidence type="ECO:0000256" key="7">
    <source>
        <dbReference type="PROSITE-ProRule" id="PRU10141"/>
    </source>
</evidence>
<dbReference type="CDD" id="cd14014">
    <property type="entry name" value="STKc_PknB_like"/>
    <property type="match status" value="1"/>
</dbReference>
<dbReference type="PROSITE" id="PS50011">
    <property type="entry name" value="PROTEIN_KINASE_DOM"/>
    <property type="match status" value="1"/>
</dbReference>
<dbReference type="PROSITE" id="PS00107">
    <property type="entry name" value="PROTEIN_KINASE_ATP"/>
    <property type="match status" value="1"/>
</dbReference>
<feature type="binding site" evidence="7">
    <location>
        <position position="73"/>
    </location>
    <ligand>
        <name>ATP</name>
        <dbReference type="ChEBI" id="CHEBI:30616"/>
    </ligand>
</feature>
<evidence type="ECO:0000313" key="11">
    <source>
        <dbReference type="Proteomes" id="UP001059617"/>
    </source>
</evidence>
<organism evidence="10 11">
    <name type="scientific">Dactylosporangium fulvum</name>
    <dbReference type="NCBI Taxonomy" id="53359"/>
    <lineage>
        <taxon>Bacteria</taxon>
        <taxon>Bacillati</taxon>
        <taxon>Actinomycetota</taxon>
        <taxon>Actinomycetes</taxon>
        <taxon>Micromonosporales</taxon>
        <taxon>Micromonosporaceae</taxon>
        <taxon>Dactylosporangium</taxon>
    </lineage>
</organism>
<dbReference type="PANTHER" id="PTHR43289">
    <property type="entry name" value="MITOGEN-ACTIVATED PROTEIN KINASE KINASE KINASE 20-RELATED"/>
    <property type="match status" value="1"/>
</dbReference>
<feature type="compositionally biased region" description="Low complexity" evidence="8">
    <location>
        <begin position="307"/>
        <end position="321"/>
    </location>
</feature>
<dbReference type="InterPro" id="IPR000719">
    <property type="entry name" value="Prot_kinase_dom"/>
</dbReference>
<evidence type="ECO:0000256" key="1">
    <source>
        <dbReference type="ARBA" id="ARBA00012513"/>
    </source>
</evidence>
<feature type="region of interest" description="Disordered" evidence="8">
    <location>
        <begin position="307"/>
        <end position="350"/>
    </location>
</feature>
<evidence type="ECO:0000256" key="8">
    <source>
        <dbReference type="SAM" id="MobiDB-lite"/>
    </source>
</evidence>
<dbReference type="EMBL" id="CP073720">
    <property type="protein sequence ID" value="UWP86473.1"/>
    <property type="molecule type" value="Genomic_DNA"/>
</dbReference>
<evidence type="ECO:0000256" key="5">
    <source>
        <dbReference type="ARBA" id="ARBA00022777"/>
    </source>
</evidence>
<dbReference type="PANTHER" id="PTHR43289:SF6">
    <property type="entry name" value="SERINE_THREONINE-PROTEIN KINASE NEKL-3"/>
    <property type="match status" value="1"/>
</dbReference>
<keyword evidence="4 7" id="KW-0547">Nucleotide-binding</keyword>
<evidence type="ECO:0000256" key="2">
    <source>
        <dbReference type="ARBA" id="ARBA00022527"/>
    </source>
</evidence>
<dbReference type="InterPro" id="IPR011009">
    <property type="entry name" value="Kinase-like_dom_sf"/>
</dbReference>
<sequence length="533" mass="54504">MSSTQPFNRTQRARPARAVNSSPGRFGPRRESVAAARQLLDGRYRMEGLLGSGGMGTVWRGHDLRLNRPVAIKLLSGGGLGRSTAMERFEREARAVGRLSHPNVVRVYDFGVQDGDPYLVMELMDGPTVAELLSGGPLPVADVLTLAAQICDGLGAAHAAGIIHRDVKPGNLILAGSGAVKICDFGVARLLDTAGQTALTGTAVAVGSPEYMAPEQITSGPVDARSDLYALGCTMYAMLAGSPPFATGTSYGIVHQHLTEAPQPLHVHRPDVPPAVADLVADLLAKGPDERPQDTAAVRARIAAAADPAARAAQVPRPRSAILSRTAAPADDVTAARPAGAPPAEQRPRRRRLWLAAATGATGLAAAALVMLLPPAVQPGPEPAAPPAATGNAPAADGPAPGATHVTVAPTAGSATTLARTQSPPADASPVSSASTPPPAQPDRIVALRRAVRQLADAGDLDANTAADLNHMIDDLAASIATGDPAGEARGLGALRGTVTALYRDGKLDRGGYAVLNTYVAQVAGDPAAERAA</sequence>
<accession>A0ABY5WCN4</accession>
<dbReference type="Gene3D" id="3.30.200.20">
    <property type="entry name" value="Phosphorylase Kinase, domain 1"/>
    <property type="match status" value="1"/>
</dbReference>
<dbReference type="SUPFAM" id="SSF56112">
    <property type="entry name" value="Protein kinase-like (PK-like)"/>
    <property type="match status" value="1"/>
</dbReference>
<dbReference type="InterPro" id="IPR017441">
    <property type="entry name" value="Protein_kinase_ATP_BS"/>
</dbReference>
<feature type="compositionally biased region" description="Polar residues" evidence="8">
    <location>
        <begin position="1"/>
        <end position="10"/>
    </location>
</feature>
<keyword evidence="3" id="KW-0808">Transferase</keyword>
<keyword evidence="2 10" id="KW-0723">Serine/threonine-protein kinase</keyword>
<reference evidence="10" key="2">
    <citation type="submission" date="2022-09" db="EMBL/GenBank/DDBJ databases">
        <title>Biosynthetic gene clusters of Dactylosporangioum fulvum.</title>
        <authorList>
            <person name="Caradec T."/>
        </authorList>
    </citation>
    <scope>NUCLEOTIDE SEQUENCE</scope>
    <source>
        <strain evidence="10">NRRL B-16292</strain>
    </source>
</reference>
<feature type="domain" description="Protein kinase" evidence="9">
    <location>
        <begin position="44"/>
        <end position="310"/>
    </location>
</feature>
<feature type="region of interest" description="Disordered" evidence="8">
    <location>
        <begin position="1"/>
        <end position="31"/>
    </location>
</feature>
<keyword evidence="5 10" id="KW-0418">Kinase</keyword>